<dbReference type="PANTHER" id="PTHR43096">
    <property type="entry name" value="DNAJ HOMOLOG 1, MITOCHONDRIAL-RELATED"/>
    <property type="match status" value="1"/>
</dbReference>
<dbReference type="SMART" id="SM00271">
    <property type="entry name" value="DnaJ"/>
    <property type="match status" value="1"/>
</dbReference>
<dbReference type="Pfam" id="PF01556">
    <property type="entry name" value="DnaJ_C"/>
    <property type="match status" value="1"/>
</dbReference>
<dbReference type="AlphaFoldDB" id="A0AAW9FIY3"/>
<dbReference type="InterPro" id="IPR036869">
    <property type="entry name" value="J_dom_sf"/>
</dbReference>
<dbReference type="Gene3D" id="2.60.260.20">
    <property type="entry name" value="Urease metallochaperone UreE, N-terminal domain"/>
    <property type="match status" value="2"/>
</dbReference>
<dbReference type="FunFam" id="2.60.260.20:FF:000013">
    <property type="entry name" value="DnaJ subfamily B member 11"/>
    <property type="match status" value="1"/>
</dbReference>
<evidence type="ECO:0000256" key="2">
    <source>
        <dbReference type="SAM" id="MobiDB-lite"/>
    </source>
</evidence>
<sequence>MSGDPYELLGVKRDASQKEIQTAFRKLAKKLHPDLNPGDKKSEEQFKEISAANEILSDEARRARFDRGEIDITGAERAPRQYYRDYAPQPGSADPYQNGAGFADFGDADDVFSSFFSRRARGAGQSRFKGQDLHFSMDVDFLDAVTGTRTHVTLPDGPSLDVQIPAGTRDGQTLRLRGKGEPGAGGGPPGDALIEVHVRPHRLYVRDGDDIRLDLLITLKEAVLGGKIRVPTPSGPLNVTLPPHSNSGKVLRLKGKGVPRNGGGNGDVFVSLKIVLPEHPDQQLSNFMKDWTSADSQDPRKALGDKS</sequence>
<dbReference type="RefSeq" id="WP_320203141.1">
    <property type="nucleotide sequence ID" value="NZ_CP192782.1"/>
</dbReference>
<dbReference type="SUPFAM" id="SSF46565">
    <property type="entry name" value="Chaperone J-domain"/>
    <property type="match status" value="1"/>
</dbReference>
<organism evidence="4">
    <name type="scientific">Agrobacterium rosae</name>
    <dbReference type="NCBI Taxonomy" id="1972867"/>
    <lineage>
        <taxon>Bacteria</taxon>
        <taxon>Pseudomonadati</taxon>
        <taxon>Pseudomonadota</taxon>
        <taxon>Alphaproteobacteria</taxon>
        <taxon>Hyphomicrobiales</taxon>
        <taxon>Rhizobiaceae</taxon>
        <taxon>Rhizobium/Agrobacterium group</taxon>
        <taxon>Agrobacterium</taxon>
    </lineage>
</organism>
<proteinExistence type="predicted"/>
<evidence type="ECO:0000313" key="4">
    <source>
        <dbReference type="EMBL" id="MDX8304403.1"/>
    </source>
</evidence>
<dbReference type="InterPro" id="IPR001623">
    <property type="entry name" value="DnaJ_domain"/>
</dbReference>
<dbReference type="GO" id="GO:0005737">
    <property type="term" value="C:cytoplasm"/>
    <property type="evidence" value="ECO:0007669"/>
    <property type="project" value="TreeGrafter"/>
</dbReference>
<keyword evidence="1" id="KW-0143">Chaperone</keyword>
<protein>
    <submittedName>
        <fullName evidence="4">J domain-containing protein</fullName>
    </submittedName>
</protein>
<feature type="domain" description="J" evidence="3">
    <location>
        <begin position="4"/>
        <end position="69"/>
    </location>
</feature>
<evidence type="ECO:0000256" key="1">
    <source>
        <dbReference type="ARBA" id="ARBA00023186"/>
    </source>
</evidence>
<accession>A0AAW9FIY3</accession>
<dbReference type="InterPro" id="IPR008971">
    <property type="entry name" value="HSP40/DnaJ_pept-bd"/>
</dbReference>
<feature type="compositionally biased region" description="Basic and acidic residues" evidence="2">
    <location>
        <begin position="297"/>
        <end position="307"/>
    </location>
</feature>
<evidence type="ECO:0000259" key="3">
    <source>
        <dbReference type="PROSITE" id="PS50076"/>
    </source>
</evidence>
<dbReference type="Gene3D" id="1.10.287.110">
    <property type="entry name" value="DnaJ domain"/>
    <property type="match status" value="1"/>
</dbReference>
<reference evidence="4" key="1">
    <citation type="journal article" date="2023" name="Phytobiomes J">
        <title>Deciphering the key players within the bacterial microbiota associated with aerial crown gall tumors on rhododendron: Insights into the gallobiome.</title>
        <authorList>
            <person name="Kuzmanovic N."/>
            <person name="Nesme J."/>
            <person name="Wolf J."/>
            <person name="Neumann-Schaal M."/>
            <person name="Petersen J."/>
            <person name="Fernandez-Gnecco G."/>
            <person name="Sproeer C."/>
            <person name="Bunk B."/>
            <person name="Overmann J."/>
            <person name="Sorensen S.J."/>
            <person name="Idczak E."/>
            <person name="Smalla K."/>
        </authorList>
    </citation>
    <scope>NUCLEOTIDE SEQUENCE</scope>
    <source>
        <strain evidence="4">Rho-11.1</strain>
    </source>
</reference>
<dbReference type="CDD" id="cd06257">
    <property type="entry name" value="DnaJ"/>
    <property type="match status" value="1"/>
</dbReference>
<dbReference type="PROSITE" id="PS50076">
    <property type="entry name" value="DNAJ_2"/>
    <property type="match status" value="1"/>
</dbReference>
<dbReference type="PRINTS" id="PR00625">
    <property type="entry name" value="JDOMAIN"/>
</dbReference>
<gene>
    <name evidence="4" type="ORF">RMR22_19255</name>
</gene>
<dbReference type="CDD" id="cd10747">
    <property type="entry name" value="DnaJ_C"/>
    <property type="match status" value="1"/>
</dbReference>
<dbReference type="PANTHER" id="PTHR43096:SF52">
    <property type="entry name" value="DNAJ HOMOLOG 1, MITOCHONDRIAL-RELATED"/>
    <property type="match status" value="1"/>
</dbReference>
<feature type="region of interest" description="Disordered" evidence="2">
    <location>
        <begin position="288"/>
        <end position="307"/>
    </location>
</feature>
<dbReference type="InterPro" id="IPR002939">
    <property type="entry name" value="DnaJ_C"/>
</dbReference>
<dbReference type="GO" id="GO:0051082">
    <property type="term" value="F:unfolded protein binding"/>
    <property type="evidence" value="ECO:0007669"/>
    <property type="project" value="InterPro"/>
</dbReference>
<name>A0AAW9FIY3_9HYPH</name>
<dbReference type="Pfam" id="PF00226">
    <property type="entry name" value="DnaJ"/>
    <property type="match status" value="1"/>
</dbReference>
<dbReference type="InterPro" id="IPR018253">
    <property type="entry name" value="DnaJ_domain_CS"/>
</dbReference>
<comment type="caution">
    <text evidence="4">The sequence shown here is derived from an EMBL/GenBank/DDBJ whole genome shotgun (WGS) entry which is preliminary data.</text>
</comment>
<dbReference type="EMBL" id="JAVRAF010000007">
    <property type="protein sequence ID" value="MDX8304403.1"/>
    <property type="molecule type" value="Genomic_DNA"/>
</dbReference>
<dbReference type="PROSITE" id="PS00636">
    <property type="entry name" value="DNAJ_1"/>
    <property type="match status" value="1"/>
</dbReference>
<dbReference type="GO" id="GO:0042026">
    <property type="term" value="P:protein refolding"/>
    <property type="evidence" value="ECO:0007669"/>
    <property type="project" value="TreeGrafter"/>
</dbReference>
<dbReference type="SUPFAM" id="SSF49493">
    <property type="entry name" value="HSP40/DnaJ peptide-binding domain"/>
    <property type="match status" value="2"/>
</dbReference>